<comment type="subcellular location">
    <subcellularLocation>
        <location evidence="1">Nucleus</location>
    </subcellularLocation>
</comment>
<evidence type="ECO:0000256" key="4">
    <source>
        <dbReference type="SAM" id="Coils"/>
    </source>
</evidence>
<evidence type="ECO:0000256" key="5">
    <source>
        <dbReference type="SAM" id="MobiDB-lite"/>
    </source>
</evidence>
<evidence type="ECO:0000256" key="3">
    <source>
        <dbReference type="ARBA" id="ARBA00023242"/>
    </source>
</evidence>
<feature type="region of interest" description="Disordered" evidence="5">
    <location>
        <begin position="257"/>
        <end position="312"/>
    </location>
</feature>
<keyword evidence="4" id="KW-0175">Coiled coil</keyword>
<dbReference type="InterPro" id="IPR010756">
    <property type="entry name" value="Tls1-like"/>
</dbReference>
<feature type="compositionally biased region" description="Low complexity" evidence="5">
    <location>
        <begin position="21"/>
        <end position="38"/>
    </location>
</feature>
<keyword evidence="6" id="KW-1185">Reference proteome</keyword>
<accession>A0A1I8GCF9</accession>
<feature type="region of interest" description="Disordered" evidence="5">
    <location>
        <begin position="124"/>
        <end position="164"/>
    </location>
</feature>
<dbReference type="GO" id="GO:0005681">
    <property type="term" value="C:spliceosomal complex"/>
    <property type="evidence" value="ECO:0007669"/>
    <property type="project" value="TreeGrafter"/>
</dbReference>
<dbReference type="PANTHER" id="PTHR13486:SF2">
    <property type="entry name" value="SPLICING FACTOR C9ORF78"/>
    <property type="match status" value="1"/>
</dbReference>
<organism evidence="6 7">
    <name type="scientific">Macrostomum lignano</name>
    <dbReference type="NCBI Taxonomy" id="282301"/>
    <lineage>
        <taxon>Eukaryota</taxon>
        <taxon>Metazoa</taxon>
        <taxon>Spiralia</taxon>
        <taxon>Lophotrochozoa</taxon>
        <taxon>Platyhelminthes</taxon>
        <taxon>Rhabditophora</taxon>
        <taxon>Macrostomorpha</taxon>
        <taxon>Macrostomida</taxon>
        <taxon>Macrostomidae</taxon>
        <taxon>Macrostomum</taxon>
    </lineage>
</organism>
<dbReference type="GO" id="GO:0000398">
    <property type="term" value="P:mRNA splicing, via spliceosome"/>
    <property type="evidence" value="ECO:0007669"/>
    <property type="project" value="TreeGrafter"/>
</dbReference>
<evidence type="ECO:0000313" key="7">
    <source>
        <dbReference type="WBParaSite" id="maker-uti_cns_0001544-snap-gene-0.37-mRNA-1"/>
    </source>
</evidence>
<dbReference type="PANTHER" id="PTHR13486">
    <property type="entry name" value="TELOMERE LENGTH AND SILENCING PROTEIN 1 TLS1 FAMILY MEMBER"/>
    <property type="match status" value="1"/>
</dbReference>
<evidence type="ECO:0000313" key="6">
    <source>
        <dbReference type="Proteomes" id="UP000095280"/>
    </source>
</evidence>
<feature type="region of interest" description="Disordered" evidence="5">
    <location>
        <begin position="1"/>
        <end position="98"/>
    </location>
</feature>
<sequence>QPRCVRQRVTESSSESEDESATGAAAAAPDGQADAAPPLSRAEEMRLLLEAQRMRSRPHGLTDAELVQGVRRQKTRRGLGDEDEVGGKRRREVGGIQDSTLQFAQESRAQEQDAAMQQFVEAEMRKRRPAGEGDDDGASGDSAAMHDPLLAVRPELRPTVKQQSEASQAVLQGIPEVDLGIQARIRNIEATEEAKQKMLNERAAAAAAAIAAGGRPDLVPANLASNFQSNATEQFVQHQRWRNRVSGPFFRRRDVAAAARPSDNRGGGGHHRGRSRGGYAATAGSQLTSEIRELLELKRSGGGGGGAGGSNG</sequence>
<feature type="coiled-coil region" evidence="4">
    <location>
        <begin position="181"/>
        <end position="208"/>
    </location>
</feature>
<keyword evidence="3" id="KW-0539">Nucleus</keyword>
<dbReference type="Proteomes" id="UP000095280">
    <property type="component" value="Unplaced"/>
</dbReference>
<reference evidence="7" key="1">
    <citation type="submission" date="2016-11" db="UniProtKB">
        <authorList>
            <consortium name="WormBaseParasite"/>
        </authorList>
    </citation>
    <scope>IDENTIFICATION</scope>
</reference>
<dbReference type="WBParaSite" id="maker-uti_cns_0001544-snap-gene-0.37-mRNA-1">
    <property type="protein sequence ID" value="maker-uti_cns_0001544-snap-gene-0.37-mRNA-1"/>
    <property type="gene ID" value="maker-uti_cns_0001544-snap-gene-0.37"/>
</dbReference>
<evidence type="ECO:0000256" key="1">
    <source>
        <dbReference type="ARBA" id="ARBA00004123"/>
    </source>
</evidence>
<comment type="similarity">
    <text evidence="2">Belongs to the TLS1 family.</text>
</comment>
<name>A0A1I8GCF9_9PLAT</name>
<evidence type="ECO:0000256" key="2">
    <source>
        <dbReference type="ARBA" id="ARBA00007643"/>
    </source>
</evidence>
<feature type="compositionally biased region" description="Basic and acidic residues" evidence="5">
    <location>
        <begin position="290"/>
        <end position="299"/>
    </location>
</feature>
<protein>
    <submittedName>
        <fullName evidence="7">HABP4_PAI-RBP1 domain-containing protein</fullName>
    </submittedName>
</protein>
<proteinExistence type="inferred from homology"/>
<dbReference type="AlphaFoldDB" id="A0A1I8GCF9"/>
<feature type="compositionally biased region" description="Gly residues" evidence="5">
    <location>
        <begin position="300"/>
        <end position="312"/>
    </location>
</feature>
<dbReference type="Pfam" id="PF07052">
    <property type="entry name" value="Hep_59"/>
    <property type="match status" value="1"/>
</dbReference>